<dbReference type="SUPFAM" id="SSF55874">
    <property type="entry name" value="ATPase domain of HSP90 chaperone/DNA topoisomerase II/histidine kinase"/>
    <property type="match status" value="1"/>
</dbReference>
<dbReference type="SMART" id="SM00387">
    <property type="entry name" value="HATPase_c"/>
    <property type="match status" value="1"/>
</dbReference>
<dbReference type="InterPro" id="IPR005467">
    <property type="entry name" value="His_kinase_dom"/>
</dbReference>
<evidence type="ECO:0000256" key="6">
    <source>
        <dbReference type="ARBA" id="ARBA00022692"/>
    </source>
</evidence>
<dbReference type="GO" id="GO:0004673">
    <property type="term" value="F:protein histidine kinase activity"/>
    <property type="evidence" value="ECO:0007669"/>
    <property type="project" value="UniProtKB-EC"/>
</dbReference>
<dbReference type="PROSITE" id="PS50109">
    <property type="entry name" value="HIS_KIN"/>
    <property type="match status" value="1"/>
</dbReference>
<evidence type="ECO:0000256" key="4">
    <source>
        <dbReference type="ARBA" id="ARBA00022553"/>
    </source>
</evidence>
<keyword evidence="9" id="KW-0067">ATP-binding</keyword>
<evidence type="ECO:0000256" key="2">
    <source>
        <dbReference type="ARBA" id="ARBA00004141"/>
    </source>
</evidence>
<keyword evidence="10" id="KW-0472">Membrane</keyword>
<keyword evidence="14" id="KW-1185">Reference proteome</keyword>
<evidence type="ECO:0000256" key="9">
    <source>
        <dbReference type="ARBA" id="ARBA00022840"/>
    </source>
</evidence>
<dbReference type="PATRIC" id="fig|226910.6.peg.3171"/>
<dbReference type="GO" id="GO:0005886">
    <property type="term" value="C:plasma membrane"/>
    <property type="evidence" value="ECO:0007669"/>
    <property type="project" value="TreeGrafter"/>
</dbReference>
<keyword evidence="6" id="KW-0812">Transmembrane</keyword>
<dbReference type="EC" id="2.7.13.3" evidence="3"/>
<organism evidence="13 14">
    <name type="scientific">Pseudomonas batumici</name>
    <dbReference type="NCBI Taxonomy" id="226910"/>
    <lineage>
        <taxon>Bacteria</taxon>
        <taxon>Pseudomonadati</taxon>
        <taxon>Pseudomonadota</taxon>
        <taxon>Gammaproteobacteria</taxon>
        <taxon>Pseudomonadales</taxon>
        <taxon>Pseudomonadaceae</taxon>
        <taxon>Pseudomonas</taxon>
    </lineage>
</organism>
<dbReference type="Pfam" id="PF02518">
    <property type="entry name" value="HATPase_c"/>
    <property type="match status" value="1"/>
</dbReference>
<dbReference type="InterPro" id="IPR036890">
    <property type="entry name" value="HATPase_C_sf"/>
</dbReference>
<keyword evidence="7" id="KW-0547">Nucleotide-binding</keyword>
<keyword evidence="8" id="KW-0418">Kinase</keyword>
<comment type="catalytic activity">
    <reaction evidence="1">
        <text>ATP + protein L-histidine = ADP + protein N-phospho-L-histidine.</text>
        <dbReference type="EC" id="2.7.13.3"/>
    </reaction>
</comment>
<evidence type="ECO:0000256" key="7">
    <source>
        <dbReference type="ARBA" id="ARBA00022741"/>
    </source>
</evidence>
<dbReference type="STRING" id="226910.UCMB321_3183"/>
<keyword evidence="5" id="KW-0808">Transferase</keyword>
<protein>
    <recommendedName>
        <fullName evidence="3">histidine kinase</fullName>
        <ecNumber evidence="3">2.7.13.3</ecNumber>
    </recommendedName>
</protein>
<evidence type="ECO:0000313" key="14">
    <source>
        <dbReference type="Proteomes" id="UP000031535"/>
    </source>
</evidence>
<accession>A0A0C2EW85</accession>
<dbReference type="InterPro" id="IPR003594">
    <property type="entry name" value="HATPase_dom"/>
</dbReference>
<gene>
    <name evidence="13" type="ORF">UCMB321_3183</name>
</gene>
<evidence type="ECO:0000313" key="13">
    <source>
        <dbReference type="EMBL" id="KIH82993.1"/>
    </source>
</evidence>
<evidence type="ECO:0000256" key="1">
    <source>
        <dbReference type="ARBA" id="ARBA00000085"/>
    </source>
</evidence>
<dbReference type="Proteomes" id="UP000031535">
    <property type="component" value="Unassembled WGS sequence"/>
</dbReference>
<dbReference type="GO" id="GO:0005524">
    <property type="term" value="F:ATP binding"/>
    <property type="evidence" value="ECO:0007669"/>
    <property type="project" value="UniProtKB-KW"/>
</dbReference>
<evidence type="ECO:0000256" key="11">
    <source>
        <dbReference type="ARBA" id="ARBA00023012"/>
    </source>
</evidence>
<dbReference type="AlphaFoldDB" id="A0A0C2EW85"/>
<reference evidence="13 14" key="1">
    <citation type="submission" date="2015-01" db="EMBL/GenBank/DDBJ databases">
        <title>Complete genome of Pseudomonas batumici UCM B-321 producer of the batumin antibiotic with strong antistaphilococcal and potential anticancer activity.</title>
        <authorList>
            <person name="Klochko V.V."/>
            <person name="Zelena L.B."/>
            <person name="Elena K.A."/>
            <person name="Reva O.N."/>
        </authorList>
    </citation>
    <scope>NUCLEOTIDE SEQUENCE [LARGE SCALE GENOMIC DNA]</scope>
    <source>
        <strain evidence="13 14">UCM B-321</strain>
    </source>
</reference>
<comment type="subcellular location">
    <subcellularLocation>
        <location evidence="2">Membrane</location>
        <topology evidence="2">Multi-pass membrane protein</topology>
    </subcellularLocation>
</comment>
<comment type="caution">
    <text evidence="13">The sequence shown here is derived from an EMBL/GenBank/DDBJ whole genome shotgun (WGS) entry which is preliminary data.</text>
</comment>
<name>A0A0C2EW85_9PSED</name>
<feature type="domain" description="Histidine kinase" evidence="12">
    <location>
        <begin position="1"/>
        <end position="135"/>
    </location>
</feature>
<sequence>MVAQQSSRLTEQLLDLARLTAGGRAPNHGLADLSELVLHVAHEFDIYATQQERTLSLAISPCMVRCDINEIGILLRNLVDNGLRYTDKGGHVHVSCGYRAGTDRRVYLEVADNGPGVPIEERALIFERFYRKAGVQKNGAAELDCPWSQALPGITALPLKLNKDSMGADCRYASHLRLSATKPVCLPGSDHRPDRPSTRLESSQLRGHFGIQNQTAIETTIQASYERFCLFHVFLHEPSHFVRIAISRGIQNGCVATDVRAPETHMFICRRVGAVDHKTAQQLIDQLAKKSKERIAIRFGEQIVKIQIGLALIKQCSVAATGGLAGLYIRLQSRQLLVGQIGNCACCQLGLQNGSGCIEIFHADVLEKQIVLHQLQGPFQRNLANGSSAGRAGTDRNQSLNL</sequence>
<evidence type="ECO:0000256" key="8">
    <source>
        <dbReference type="ARBA" id="ARBA00022777"/>
    </source>
</evidence>
<evidence type="ECO:0000259" key="12">
    <source>
        <dbReference type="PROSITE" id="PS50109"/>
    </source>
</evidence>
<dbReference type="GO" id="GO:0000160">
    <property type="term" value="P:phosphorelay signal transduction system"/>
    <property type="evidence" value="ECO:0007669"/>
    <property type="project" value="UniProtKB-KW"/>
</dbReference>
<evidence type="ECO:0000256" key="3">
    <source>
        <dbReference type="ARBA" id="ARBA00012438"/>
    </source>
</evidence>
<dbReference type="Gene3D" id="3.30.565.10">
    <property type="entry name" value="Histidine kinase-like ATPase, C-terminal domain"/>
    <property type="match status" value="1"/>
</dbReference>
<dbReference type="CDD" id="cd00075">
    <property type="entry name" value="HATPase"/>
    <property type="match status" value="1"/>
</dbReference>
<proteinExistence type="predicted"/>
<dbReference type="InterPro" id="IPR050428">
    <property type="entry name" value="TCS_sensor_his_kinase"/>
</dbReference>
<keyword evidence="10" id="KW-1133">Transmembrane helix</keyword>
<keyword evidence="11" id="KW-0902">Two-component regulatory system</keyword>
<dbReference type="EMBL" id="JXDG01000041">
    <property type="protein sequence ID" value="KIH82993.1"/>
    <property type="molecule type" value="Genomic_DNA"/>
</dbReference>
<evidence type="ECO:0000256" key="10">
    <source>
        <dbReference type="ARBA" id="ARBA00022989"/>
    </source>
</evidence>
<dbReference type="PANTHER" id="PTHR45436">
    <property type="entry name" value="SENSOR HISTIDINE KINASE YKOH"/>
    <property type="match status" value="1"/>
</dbReference>
<dbReference type="PANTHER" id="PTHR45436:SF14">
    <property type="entry name" value="SENSOR PROTEIN QSEC"/>
    <property type="match status" value="1"/>
</dbReference>
<evidence type="ECO:0000256" key="5">
    <source>
        <dbReference type="ARBA" id="ARBA00022679"/>
    </source>
</evidence>
<keyword evidence="4" id="KW-0597">Phosphoprotein</keyword>